<gene>
    <name evidence="1" type="ordered locus">AZOLI_1936</name>
</gene>
<accession>G7Z1Q2</accession>
<dbReference type="HOGENOM" id="CLU_2679741_0_0_5"/>
<dbReference type="AlphaFoldDB" id="G7Z1Q2"/>
<reference evidence="2" key="1">
    <citation type="journal article" date="2011" name="PLoS Genet.">
        <title>Azospirillum genomes reveal transition of bacteria from aquatic to terrestrial environments.</title>
        <authorList>
            <person name="Wisniewski-Dye F."/>
            <person name="Borziak K."/>
            <person name="Khalsa-Moyers G."/>
            <person name="Alexandre G."/>
            <person name="Sukharnikov L.O."/>
            <person name="Wuichet K."/>
            <person name="Hurst G.B."/>
            <person name="McDonald W.H."/>
            <person name="Robertson J.S."/>
            <person name="Barbe V."/>
            <person name="Calteau A."/>
            <person name="Rouy Z."/>
            <person name="Mangenot S."/>
            <person name="Prigent-Combaret C."/>
            <person name="Normand P."/>
            <person name="Boyer M."/>
            <person name="Siguier P."/>
            <person name="Dessaux Y."/>
            <person name="Elmerich C."/>
            <person name="Condemine G."/>
            <person name="Krishnen G."/>
            <person name="Kennedy I."/>
            <person name="Paterson A.H."/>
            <person name="Gonzalez V."/>
            <person name="Mavingui P."/>
            <person name="Zhulin I.B."/>
        </authorList>
    </citation>
    <scope>NUCLEOTIDE SEQUENCE [LARGE SCALE GENOMIC DNA]</scope>
    <source>
        <strain evidence="2">4B</strain>
    </source>
</reference>
<organism evidence="1 2">
    <name type="scientific">Azospirillum lipoferum (strain 4B)</name>
    <dbReference type="NCBI Taxonomy" id="862719"/>
    <lineage>
        <taxon>Bacteria</taxon>
        <taxon>Pseudomonadati</taxon>
        <taxon>Pseudomonadota</taxon>
        <taxon>Alphaproteobacteria</taxon>
        <taxon>Rhodospirillales</taxon>
        <taxon>Azospirillaceae</taxon>
        <taxon>Azospirillum</taxon>
    </lineage>
</organism>
<dbReference type="EMBL" id="FQ311868">
    <property type="protein sequence ID" value="CBS87185.1"/>
    <property type="molecule type" value="Genomic_DNA"/>
</dbReference>
<sequence>MKRIHNWLQNIVNILHGIRSSIVSNTYRAQARYYNCSRSHSTDASVIDICSPGVIRRSPISIYRNGCTGKAEVF</sequence>
<evidence type="ECO:0000313" key="1">
    <source>
        <dbReference type="EMBL" id="CBS87185.1"/>
    </source>
</evidence>
<keyword evidence="2" id="KW-1185">Reference proteome</keyword>
<dbReference type="KEGG" id="ali:AZOLI_1936"/>
<proteinExistence type="predicted"/>
<evidence type="ECO:0000313" key="2">
    <source>
        <dbReference type="Proteomes" id="UP000005667"/>
    </source>
</evidence>
<name>G7Z1Q2_AZOL4</name>
<dbReference type="Proteomes" id="UP000005667">
    <property type="component" value="Chromosome"/>
</dbReference>
<protein>
    <submittedName>
        <fullName evidence="1">Uncharacterized protein</fullName>
    </submittedName>
</protein>